<dbReference type="Gene3D" id="3.40.50.10860">
    <property type="entry name" value="Leucine Dehydrogenase, chain A, domain 1"/>
    <property type="match status" value="1"/>
</dbReference>
<name>A0ABT1DCG5_9PROT</name>
<dbReference type="SUPFAM" id="SSF53223">
    <property type="entry name" value="Aminoacid dehydrogenase-like, N-terminal domain"/>
    <property type="match status" value="1"/>
</dbReference>
<feature type="domain" description="Shikimate dehydrogenase substrate binding N-terminal" evidence="4">
    <location>
        <begin position="14"/>
        <end position="96"/>
    </location>
</feature>
<evidence type="ECO:0000259" key="4">
    <source>
        <dbReference type="Pfam" id="PF08501"/>
    </source>
</evidence>
<dbReference type="Pfam" id="PF08501">
    <property type="entry name" value="Shikimate_dh_N"/>
    <property type="match status" value="1"/>
</dbReference>
<dbReference type="InterPro" id="IPR013708">
    <property type="entry name" value="Shikimate_DH-bd_N"/>
</dbReference>
<evidence type="ECO:0000256" key="2">
    <source>
        <dbReference type="ARBA" id="ARBA00023002"/>
    </source>
</evidence>
<dbReference type="SUPFAM" id="SSF51735">
    <property type="entry name" value="NAD(P)-binding Rossmann-fold domains"/>
    <property type="match status" value="1"/>
</dbReference>
<keyword evidence="3" id="KW-0057">Aromatic amino acid biosynthesis</keyword>
<dbReference type="InterPro" id="IPR036291">
    <property type="entry name" value="NAD(P)-bd_dom_sf"/>
</dbReference>
<evidence type="ECO:0000313" key="6">
    <source>
        <dbReference type="Proteomes" id="UP001523392"/>
    </source>
</evidence>
<proteinExistence type="predicted"/>
<dbReference type="PANTHER" id="PTHR21089">
    <property type="entry name" value="SHIKIMATE DEHYDROGENASE"/>
    <property type="match status" value="1"/>
</dbReference>
<keyword evidence="2" id="KW-0560">Oxidoreductase</keyword>
<comment type="caution">
    <text evidence="5">The sequence shown here is derived from an EMBL/GenBank/DDBJ whole genome shotgun (WGS) entry which is preliminary data.</text>
</comment>
<evidence type="ECO:0000313" key="5">
    <source>
        <dbReference type="EMBL" id="MCO6419622.1"/>
    </source>
</evidence>
<dbReference type="Gene3D" id="3.40.50.720">
    <property type="entry name" value="NAD(P)-binding Rossmann-like Domain"/>
    <property type="match status" value="1"/>
</dbReference>
<keyword evidence="3" id="KW-0028">Amino-acid biosynthesis</keyword>
<dbReference type="PANTHER" id="PTHR21089:SF1">
    <property type="entry name" value="BIFUNCTIONAL 3-DEHYDROQUINATE DEHYDRATASE_SHIKIMATE DEHYDROGENASE, CHLOROPLASTIC"/>
    <property type="match status" value="1"/>
</dbReference>
<keyword evidence="6" id="KW-1185">Reference proteome</keyword>
<dbReference type="InterPro" id="IPR022893">
    <property type="entry name" value="Shikimate_DH_fam"/>
</dbReference>
<dbReference type="EMBL" id="JAFIRR010000211">
    <property type="protein sequence ID" value="MCO6419622.1"/>
    <property type="molecule type" value="Genomic_DNA"/>
</dbReference>
<accession>A0ABT1DCG5</accession>
<dbReference type="Proteomes" id="UP001523392">
    <property type="component" value="Unassembled WGS sequence"/>
</dbReference>
<organism evidence="5 6">
    <name type="scientific">Siccirubricoccus soli</name>
    <dbReference type="NCBI Taxonomy" id="2899147"/>
    <lineage>
        <taxon>Bacteria</taxon>
        <taxon>Pseudomonadati</taxon>
        <taxon>Pseudomonadota</taxon>
        <taxon>Alphaproteobacteria</taxon>
        <taxon>Acetobacterales</taxon>
        <taxon>Roseomonadaceae</taxon>
        <taxon>Siccirubricoccus</taxon>
    </lineage>
</organism>
<gene>
    <name evidence="5" type="ORF">JYK14_26150</name>
</gene>
<comment type="pathway">
    <text evidence="1">Metabolic intermediate biosynthesis; chorismate biosynthesis; chorismate from D-erythrose 4-phosphate and phosphoenolpyruvate: step 4/7.</text>
</comment>
<dbReference type="RefSeq" id="WP_252956308.1">
    <property type="nucleotide sequence ID" value="NZ_JAFIRR010000211.1"/>
</dbReference>
<evidence type="ECO:0000256" key="1">
    <source>
        <dbReference type="ARBA" id="ARBA00004871"/>
    </source>
</evidence>
<sequence length="267" mass="27376">MLQHLDGATRLFVVIGDPIAQVKAPAGITAAMAARGRNAVLVPLHVTAAGVEACLAGLARAQNLDGIVVTVPHKFTARRLCATVTERADFLGSVNIMRRGPRGGHAGWHGDMTDGLGFLGAIEAGGFRPQGKRALQVGAGGAGTAIALALLEAGLAELALHDADAARRDALLERLRARFGDRVRAGSADPAGYDLAVNATPAGMRPGDPLPLDATRLEPTAFVGDVITVPEVTPLLAAARARGCATSTGVGMFDAARELMVDFLLGG</sequence>
<evidence type="ECO:0000256" key="3">
    <source>
        <dbReference type="ARBA" id="ARBA00023141"/>
    </source>
</evidence>
<reference evidence="5 6" key="1">
    <citation type="submission" date="2021-12" db="EMBL/GenBank/DDBJ databases">
        <title>Siccirubricoccus leaddurans sp. nov., a high concentration Zn2+ tolerance bacterium.</title>
        <authorList>
            <person name="Cao Y."/>
        </authorList>
    </citation>
    <scope>NUCLEOTIDE SEQUENCE [LARGE SCALE GENOMIC DNA]</scope>
    <source>
        <strain evidence="5 6">KC 17139</strain>
    </source>
</reference>
<protein>
    <submittedName>
        <fullName evidence="5">Shikimate dehydrogenase</fullName>
    </submittedName>
</protein>
<dbReference type="InterPro" id="IPR046346">
    <property type="entry name" value="Aminoacid_DH-like_N_sf"/>
</dbReference>